<proteinExistence type="predicted"/>
<reference evidence="2" key="1">
    <citation type="journal article" date="2019" name="Int. J. Syst. Evol. Microbiol.">
        <title>The Global Catalogue of Microorganisms (GCM) 10K type strain sequencing project: providing services to taxonomists for standard genome sequencing and annotation.</title>
        <authorList>
            <consortium name="The Broad Institute Genomics Platform"/>
            <consortium name="The Broad Institute Genome Sequencing Center for Infectious Disease"/>
            <person name="Wu L."/>
            <person name="Ma J."/>
        </authorList>
    </citation>
    <scope>NUCLEOTIDE SEQUENCE [LARGE SCALE GENOMIC DNA]</scope>
    <source>
        <strain evidence="2">2902at01</strain>
    </source>
</reference>
<protein>
    <submittedName>
        <fullName evidence="1">Uncharacterized protein</fullName>
    </submittedName>
</protein>
<accession>A0ABV8KT80</accession>
<evidence type="ECO:0000313" key="2">
    <source>
        <dbReference type="Proteomes" id="UP001595868"/>
    </source>
</evidence>
<dbReference type="RefSeq" id="WP_377550571.1">
    <property type="nucleotide sequence ID" value="NZ_JBHSBN010000023.1"/>
</dbReference>
<gene>
    <name evidence="1" type="ORF">ACFOX0_25770</name>
</gene>
<comment type="caution">
    <text evidence="1">The sequence shown here is derived from an EMBL/GenBank/DDBJ whole genome shotgun (WGS) entry which is preliminary data.</text>
</comment>
<keyword evidence="2" id="KW-1185">Reference proteome</keyword>
<organism evidence="1 2">
    <name type="scientific">Micromonospora zhanjiangensis</name>
    <dbReference type="NCBI Taxonomy" id="1522057"/>
    <lineage>
        <taxon>Bacteria</taxon>
        <taxon>Bacillati</taxon>
        <taxon>Actinomycetota</taxon>
        <taxon>Actinomycetes</taxon>
        <taxon>Micromonosporales</taxon>
        <taxon>Micromonosporaceae</taxon>
        <taxon>Micromonospora</taxon>
    </lineage>
</organism>
<dbReference type="EMBL" id="JBHSBN010000023">
    <property type="protein sequence ID" value="MFC4109326.1"/>
    <property type="molecule type" value="Genomic_DNA"/>
</dbReference>
<evidence type="ECO:0000313" key="1">
    <source>
        <dbReference type="EMBL" id="MFC4109326.1"/>
    </source>
</evidence>
<name>A0ABV8KT80_9ACTN</name>
<dbReference type="Proteomes" id="UP001595868">
    <property type="component" value="Unassembled WGS sequence"/>
</dbReference>
<sequence length="242" mass="27289">MPSDSLANNWSSFDGDEICWWDATFPFTLGPDILRLWQDLVIEAGENSEVYRIERIDRIDYLRDRDGPISNFLQRTAGTIYANNPWLPKSFLLGRLDQIASSRLVYADSTGNARDAWVSDMHQFAYPLGLERSYPYPPLAVHTTVFDEEDPTESETVTSFALSTDIWFPWGSAFSHESGWIDEVLDNRGLAAHNAPRLNQFLRQAYDATLRLGGTWTANGGFAHIRAQLDETGVNLAAPRPS</sequence>